<dbReference type="GO" id="GO:0034599">
    <property type="term" value="P:cellular response to oxidative stress"/>
    <property type="evidence" value="ECO:0007669"/>
    <property type="project" value="TreeGrafter"/>
</dbReference>
<sequence length="84" mass="9403">MLRQWSLLYGHHLLMLEVILSVDVSLCIRRTFYATRPALLDPNSTLTPPSSQVLWIGCADSRVPESVVTASKPGDIFVHRNIAK</sequence>
<dbReference type="GO" id="GO:0008270">
    <property type="term" value="F:zinc ion binding"/>
    <property type="evidence" value="ECO:0007669"/>
    <property type="project" value="UniProtKB-UniRule"/>
</dbReference>
<comment type="similarity">
    <text evidence="1 8">Belongs to the beta-class carbonic anhydrase family.</text>
</comment>
<dbReference type="InterPro" id="IPR036874">
    <property type="entry name" value="Carbonic_anhydrase_sf"/>
</dbReference>
<evidence type="ECO:0000256" key="2">
    <source>
        <dbReference type="ARBA" id="ARBA00012925"/>
    </source>
</evidence>
<dbReference type="SUPFAM" id="SSF53056">
    <property type="entry name" value="beta-carbonic anhydrase, cab"/>
    <property type="match status" value="1"/>
</dbReference>
<dbReference type="EMBL" id="KZ857439">
    <property type="protein sequence ID" value="RDX45235.1"/>
    <property type="molecule type" value="Genomic_DNA"/>
</dbReference>
<dbReference type="PANTHER" id="PTHR11002:SF76">
    <property type="entry name" value="CARBONIC ANHYDRASE"/>
    <property type="match status" value="1"/>
</dbReference>
<evidence type="ECO:0000256" key="9">
    <source>
        <dbReference type="SAM" id="SignalP"/>
    </source>
</evidence>
<evidence type="ECO:0000313" key="10">
    <source>
        <dbReference type="EMBL" id="RDX45235.1"/>
    </source>
</evidence>
<protein>
    <recommendedName>
        <fullName evidence="2 8">Carbonic anhydrase</fullName>
        <ecNumber evidence="2 8">4.2.1.1</ecNumber>
    </recommendedName>
    <alternativeName>
        <fullName evidence="8">Carbonate dehydratase</fullName>
    </alternativeName>
</protein>
<evidence type="ECO:0000256" key="3">
    <source>
        <dbReference type="ARBA" id="ARBA00022723"/>
    </source>
</evidence>
<evidence type="ECO:0000256" key="5">
    <source>
        <dbReference type="ARBA" id="ARBA00023239"/>
    </source>
</evidence>
<dbReference type="PANTHER" id="PTHR11002">
    <property type="entry name" value="CARBONIC ANHYDRASE"/>
    <property type="match status" value="1"/>
</dbReference>
<dbReference type="Proteomes" id="UP000256964">
    <property type="component" value="Unassembled WGS sequence"/>
</dbReference>
<dbReference type="GO" id="GO:0071244">
    <property type="term" value="P:cellular response to carbon dioxide"/>
    <property type="evidence" value="ECO:0007669"/>
    <property type="project" value="TreeGrafter"/>
</dbReference>
<feature type="signal peptide" evidence="9">
    <location>
        <begin position="1"/>
        <end position="21"/>
    </location>
</feature>
<keyword evidence="5 8" id="KW-0456">Lyase</keyword>
<dbReference type="InterPro" id="IPR001765">
    <property type="entry name" value="Carbonic_anhydrase"/>
</dbReference>
<keyword evidence="11" id="KW-1185">Reference proteome</keyword>
<dbReference type="Gene3D" id="3.40.1050.10">
    <property type="entry name" value="Carbonic anhydrase"/>
    <property type="match status" value="1"/>
</dbReference>
<keyword evidence="9" id="KW-0732">Signal</keyword>
<accession>A0A371CY80</accession>
<evidence type="ECO:0000256" key="7">
    <source>
        <dbReference type="PIRSR" id="PIRSR601765-1"/>
    </source>
</evidence>
<gene>
    <name evidence="10" type="ORF">OH76DRAFT_1408187</name>
</gene>
<dbReference type="GO" id="GO:0004089">
    <property type="term" value="F:carbonate dehydratase activity"/>
    <property type="evidence" value="ECO:0007669"/>
    <property type="project" value="UniProtKB-UniRule"/>
</dbReference>
<organism evidence="10 11">
    <name type="scientific">Lentinus brumalis</name>
    <dbReference type="NCBI Taxonomy" id="2498619"/>
    <lineage>
        <taxon>Eukaryota</taxon>
        <taxon>Fungi</taxon>
        <taxon>Dikarya</taxon>
        <taxon>Basidiomycota</taxon>
        <taxon>Agaricomycotina</taxon>
        <taxon>Agaricomycetes</taxon>
        <taxon>Polyporales</taxon>
        <taxon>Polyporaceae</taxon>
        <taxon>Lentinus</taxon>
    </lineage>
</organism>
<dbReference type="EC" id="4.2.1.1" evidence="2 8"/>
<evidence type="ECO:0000256" key="8">
    <source>
        <dbReference type="RuleBase" id="RU003956"/>
    </source>
</evidence>
<evidence type="ECO:0000313" key="11">
    <source>
        <dbReference type="Proteomes" id="UP000256964"/>
    </source>
</evidence>
<feature type="binding site" evidence="7">
    <location>
        <position position="60"/>
    </location>
    <ligand>
        <name>Zn(2+)</name>
        <dbReference type="ChEBI" id="CHEBI:29105"/>
    </ligand>
</feature>
<dbReference type="AlphaFoldDB" id="A0A371CY80"/>
<name>A0A371CY80_9APHY</name>
<evidence type="ECO:0000256" key="6">
    <source>
        <dbReference type="ARBA" id="ARBA00048348"/>
    </source>
</evidence>
<evidence type="ECO:0000256" key="4">
    <source>
        <dbReference type="ARBA" id="ARBA00022833"/>
    </source>
</evidence>
<feature type="chain" id="PRO_5017083898" description="Carbonic anhydrase" evidence="9">
    <location>
        <begin position="22"/>
        <end position="84"/>
    </location>
</feature>
<reference evidence="10 11" key="1">
    <citation type="journal article" date="2018" name="Biotechnol. Biofuels">
        <title>Integrative visual omics of the white-rot fungus Polyporus brumalis exposes the biotechnological potential of its oxidative enzymes for delignifying raw plant biomass.</title>
        <authorList>
            <person name="Miyauchi S."/>
            <person name="Rancon A."/>
            <person name="Drula E."/>
            <person name="Hage H."/>
            <person name="Chaduli D."/>
            <person name="Favel A."/>
            <person name="Grisel S."/>
            <person name="Henrissat B."/>
            <person name="Herpoel-Gimbert I."/>
            <person name="Ruiz-Duenas F.J."/>
            <person name="Chevret D."/>
            <person name="Hainaut M."/>
            <person name="Lin J."/>
            <person name="Wang M."/>
            <person name="Pangilinan J."/>
            <person name="Lipzen A."/>
            <person name="Lesage-Meessen L."/>
            <person name="Navarro D."/>
            <person name="Riley R."/>
            <person name="Grigoriev I.V."/>
            <person name="Zhou S."/>
            <person name="Raouche S."/>
            <person name="Rosso M.N."/>
        </authorList>
    </citation>
    <scope>NUCLEOTIDE SEQUENCE [LARGE SCALE GENOMIC DNA]</scope>
    <source>
        <strain evidence="10 11">BRFM 1820</strain>
    </source>
</reference>
<feature type="binding site" evidence="7">
    <location>
        <position position="58"/>
    </location>
    <ligand>
        <name>Zn(2+)</name>
        <dbReference type="ChEBI" id="CHEBI:29105"/>
    </ligand>
</feature>
<dbReference type="Pfam" id="PF00484">
    <property type="entry name" value="Pro_CA"/>
    <property type="match status" value="1"/>
</dbReference>
<evidence type="ECO:0000256" key="1">
    <source>
        <dbReference type="ARBA" id="ARBA00006217"/>
    </source>
</evidence>
<comment type="catalytic activity">
    <reaction evidence="6 8">
        <text>hydrogencarbonate + H(+) = CO2 + H2O</text>
        <dbReference type="Rhea" id="RHEA:10748"/>
        <dbReference type="ChEBI" id="CHEBI:15377"/>
        <dbReference type="ChEBI" id="CHEBI:15378"/>
        <dbReference type="ChEBI" id="CHEBI:16526"/>
        <dbReference type="ChEBI" id="CHEBI:17544"/>
        <dbReference type="EC" id="4.2.1.1"/>
    </reaction>
</comment>
<keyword evidence="3 7" id="KW-0479">Metal-binding</keyword>
<proteinExistence type="inferred from homology"/>
<dbReference type="STRING" id="139420.A0A371CY80"/>
<dbReference type="OrthoDB" id="10248475at2759"/>
<comment type="cofactor">
    <cofactor evidence="7">
        <name>Zn(2+)</name>
        <dbReference type="ChEBI" id="CHEBI:29105"/>
    </cofactor>
    <text evidence="7">Binds 1 zinc ion per subunit.</text>
</comment>
<keyword evidence="4 7" id="KW-0862">Zinc</keyword>
<comment type="function">
    <text evidence="8">Reversible hydration of carbon dioxide.</text>
</comment>